<dbReference type="HOGENOM" id="CLU_292336_0_0_1"/>
<sequence>RLLELLCDNLAPISKKLSPSELSQFISAALEYLKGDAEQQSSLWANFLDIVLQMDDFGRQTDVLQSVLSTSQGVQAPFTLERGLGPVLKYRMENVESPEDPILFGLVDKHELFLTTKDLQTCAQSACTLVTETSNAVLRGKEHVSEERILQSLRLFESISKALPDVAAELLMTLAAPLYVLDYILPLVTEESSTVDSIVDVCERILDTFRVESTKVMIPEFQNWVLNTEVVVGIEDLMTAAMYIANHDATWIVNNLLPSTSTLDAMFLEDIAYSPHPIIAATDNLVPEEESSPGSSKATISTYTRVAWGLAIAAISDRQLAKHNTWVLKHMLLLQQLAEDRLLTSGAGGPDTFGKDVSDDSIRTLINTVQKVTAYLFSGISSTDISHAAVVETLKTDNPIADPILAVIVELCRIGMRQDGVMVARLVRGVLAQLLRGASKADADTWITFARTARRTAPYTAEAIFNAVVSTGVETPLLNRLRNEAASDLIGISSSKANTEGARQLRLLLLLAPPLDSDAVFLPTQRAINLVQAIEKWITSDESDDDDEGVDPIVESRTLALFQQLAPILQSLSGRHWEFAFDVVESTLEDASLSDLDMFVQISRALDLIIVIQGLVVTNKQLKATWLGRRVAILKLVRTLLVSTESHQLSSALSLLYRNRAVAILQESADDVLEAHDFGKMIYLLRAPHLETQRDAYSLVRSAAFKYTEELIMEVGLNTSATEMEIQLPQELIALLRLDDLDVTGYLLSWMAVFDAFENTSLRVRAGYVEHLRNEELITKSFIPLVCRLLDIGASGRKPRKLDLWEVDVFYVSLYEPENLHVLAAHAYYRALQAIPSLIRTWWMDCKDRQLSTAFATFTSTYFSPVLISAELDTVRQSAAAALDENRAGKSKRAQLEDENVSIKVASAIGEVGLVYTIDEQKMEMAVRLPAEYPLKSVEVRDVKRVGVAENKWRGWLFAVQQIVGAQNGHIADALEVFKKNVSLHFEGQVECAICYSIISVTDLQLPTKPCKTCKNRFHASCLYKWFKSSSSSSCPLCRSDIF</sequence>
<dbReference type="GO" id="GO:0072344">
    <property type="term" value="P:rescue of stalled ribosome"/>
    <property type="evidence" value="ECO:0007669"/>
    <property type="project" value="UniProtKB-UniRule"/>
</dbReference>
<evidence type="ECO:0000256" key="7">
    <source>
        <dbReference type="ARBA" id="ARBA00022490"/>
    </source>
</evidence>
<keyword evidence="7" id="KW-0963">Cytoplasm</keyword>
<organism evidence="18 19">
    <name type="scientific">Serendipita indica (strain DSM 11827)</name>
    <name type="common">Root endophyte fungus</name>
    <name type="synonym">Piriformospora indica</name>
    <dbReference type="NCBI Taxonomy" id="1109443"/>
    <lineage>
        <taxon>Eukaryota</taxon>
        <taxon>Fungi</taxon>
        <taxon>Dikarya</taxon>
        <taxon>Basidiomycota</taxon>
        <taxon>Agaricomycotina</taxon>
        <taxon>Agaricomycetes</taxon>
        <taxon>Sebacinales</taxon>
        <taxon>Serendipitaceae</taxon>
        <taxon>Serendipita</taxon>
    </lineage>
</organism>
<comment type="subcellular location">
    <subcellularLocation>
        <location evidence="2">Cytoplasm</location>
        <location evidence="2">Cytosol</location>
    </subcellularLocation>
</comment>
<dbReference type="InParanoid" id="G4TIM8"/>
<dbReference type="FunFam" id="3.30.40.10:FF:000038">
    <property type="entry name" value="E3 ubiquitin-protein ligase listerin"/>
    <property type="match status" value="1"/>
</dbReference>
<dbReference type="Pfam" id="PF13639">
    <property type="entry name" value="zf-RING_2"/>
    <property type="match status" value="1"/>
</dbReference>
<keyword evidence="9 16" id="KW-0479">Metal-binding</keyword>
<keyword evidence="11 15" id="KW-0863">Zinc-finger</keyword>
<dbReference type="GO" id="GO:0016567">
    <property type="term" value="P:protein ubiquitination"/>
    <property type="evidence" value="ECO:0007669"/>
    <property type="project" value="UniProtKB-UniPathway"/>
</dbReference>
<evidence type="ECO:0000256" key="2">
    <source>
        <dbReference type="ARBA" id="ARBA00004514"/>
    </source>
</evidence>
<dbReference type="Pfam" id="PF23009">
    <property type="entry name" value="UBC_like"/>
    <property type="match status" value="1"/>
</dbReference>
<evidence type="ECO:0000256" key="5">
    <source>
        <dbReference type="ARBA" id="ARBA00012483"/>
    </source>
</evidence>
<dbReference type="GO" id="GO:0008270">
    <property type="term" value="F:zinc ion binding"/>
    <property type="evidence" value="ECO:0007669"/>
    <property type="project" value="UniProtKB-KW"/>
</dbReference>
<evidence type="ECO:0000256" key="13">
    <source>
        <dbReference type="ARBA" id="ARBA00022833"/>
    </source>
</evidence>
<feature type="non-terminal residue" evidence="18">
    <location>
        <position position="1"/>
    </location>
</feature>
<dbReference type="CDD" id="cd16491">
    <property type="entry name" value="RING-CH-C4HC3_LTN1"/>
    <property type="match status" value="1"/>
</dbReference>
<feature type="domain" description="RING-type" evidence="17">
    <location>
        <begin position="992"/>
        <end position="1039"/>
    </location>
</feature>
<comment type="function">
    <text evidence="14">E3 ubiquitin-protein ligase component of the ribosome quality control complex (RQC), a ribosome-associated complex that mediates ubiquitination and extraction of incompletely synthesized nascent chains for proteasomal degradation. Mediates ubiquitination of proteins derived from mRNAs lacking stop codons (non-stop proteins) and other translation arrest products induced by poly-lysine sequences and tandem rare codons. Ubiquitination leads to CDC48 recruitment for extraction and degradation of the incomplete translation product. May indirectly play a role in chromatin function and transcription.</text>
</comment>
<evidence type="ECO:0000259" key="17">
    <source>
        <dbReference type="PROSITE" id="PS50089"/>
    </source>
</evidence>
<evidence type="ECO:0000256" key="8">
    <source>
        <dbReference type="ARBA" id="ARBA00022679"/>
    </source>
</evidence>
<dbReference type="GO" id="GO:1990112">
    <property type="term" value="C:RQC complex"/>
    <property type="evidence" value="ECO:0007669"/>
    <property type="project" value="UniProtKB-UniRule"/>
</dbReference>
<protein>
    <recommendedName>
        <fullName evidence="6 16">E3 ubiquitin-protein ligase listerin</fullName>
        <ecNumber evidence="5 16">2.3.2.27</ecNumber>
    </recommendedName>
    <alternativeName>
        <fullName evidence="16">RING-type E3 ubiquitin transferase listerin</fullName>
    </alternativeName>
</protein>
<evidence type="ECO:0000256" key="10">
    <source>
        <dbReference type="ARBA" id="ARBA00022737"/>
    </source>
</evidence>
<comment type="similarity">
    <text evidence="4 16">Belongs to the LTN1 family.</text>
</comment>
<comment type="caution">
    <text evidence="18">The sequence shown here is derived from an EMBL/GenBank/DDBJ whole genome shotgun (WGS) entry which is preliminary data.</text>
</comment>
<dbReference type="PROSITE" id="PS50089">
    <property type="entry name" value="ZF_RING_2"/>
    <property type="match status" value="1"/>
</dbReference>
<dbReference type="eggNOG" id="KOG0803">
    <property type="taxonomic scope" value="Eukaryota"/>
</dbReference>
<evidence type="ECO:0000256" key="4">
    <source>
        <dbReference type="ARBA" id="ARBA00007997"/>
    </source>
</evidence>
<accession>G4TIM8</accession>
<dbReference type="InterPro" id="IPR054478">
    <property type="entry name" value="LTN1_UBC"/>
</dbReference>
<dbReference type="InterPro" id="IPR001841">
    <property type="entry name" value="Znf_RING"/>
</dbReference>
<dbReference type="PANTHER" id="PTHR12389">
    <property type="entry name" value="ZINC FINGER PROTEIN 294"/>
    <property type="match status" value="1"/>
</dbReference>
<dbReference type="InterPro" id="IPR054477">
    <property type="entry name" value="LTN1_E3_ligase_6th"/>
</dbReference>
<dbReference type="OMA" id="WITSDES"/>
<proteinExistence type="inferred from homology"/>
<evidence type="ECO:0000256" key="3">
    <source>
        <dbReference type="ARBA" id="ARBA00004906"/>
    </source>
</evidence>
<dbReference type="EC" id="2.3.2.27" evidence="5 16"/>
<dbReference type="UniPathway" id="UPA00143"/>
<evidence type="ECO:0000256" key="16">
    <source>
        <dbReference type="RuleBase" id="RU367090"/>
    </source>
</evidence>
<dbReference type="InterPro" id="IPR039795">
    <property type="entry name" value="LTN1/Rkr1"/>
</dbReference>
<dbReference type="Proteomes" id="UP000007148">
    <property type="component" value="Unassembled WGS sequence"/>
</dbReference>
<dbReference type="InterPro" id="IPR013083">
    <property type="entry name" value="Znf_RING/FYVE/PHD"/>
</dbReference>
<dbReference type="GO" id="GO:0061630">
    <property type="term" value="F:ubiquitin protein ligase activity"/>
    <property type="evidence" value="ECO:0007669"/>
    <property type="project" value="UniProtKB-UniRule"/>
</dbReference>
<keyword evidence="10" id="KW-0677">Repeat</keyword>
<dbReference type="EMBL" id="CAFZ01000109">
    <property type="protein sequence ID" value="CCA71171.1"/>
    <property type="molecule type" value="Genomic_DNA"/>
</dbReference>
<keyword evidence="8 16" id="KW-0808">Transferase</keyword>
<evidence type="ECO:0000256" key="1">
    <source>
        <dbReference type="ARBA" id="ARBA00000900"/>
    </source>
</evidence>
<dbReference type="AlphaFoldDB" id="G4TIM8"/>
<evidence type="ECO:0000256" key="12">
    <source>
        <dbReference type="ARBA" id="ARBA00022786"/>
    </source>
</evidence>
<reference evidence="18 19" key="1">
    <citation type="journal article" date="2011" name="PLoS Pathog.">
        <title>Endophytic Life Strategies Decoded by Genome and Transcriptome Analyses of the Mutualistic Root Symbiont Piriformospora indica.</title>
        <authorList>
            <person name="Zuccaro A."/>
            <person name="Lahrmann U."/>
            <person name="Guldener U."/>
            <person name="Langen G."/>
            <person name="Pfiffi S."/>
            <person name="Biedenkopf D."/>
            <person name="Wong P."/>
            <person name="Samans B."/>
            <person name="Grimm C."/>
            <person name="Basiewicz M."/>
            <person name="Murat C."/>
            <person name="Martin F."/>
            <person name="Kogel K.H."/>
        </authorList>
    </citation>
    <scope>NUCLEOTIDE SEQUENCE [LARGE SCALE GENOMIC DNA]</scope>
    <source>
        <strain evidence="18 19">DSM 11827</strain>
    </source>
</reference>
<dbReference type="GO" id="GO:1990116">
    <property type="term" value="P:ribosome-associated ubiquitin-dependent protein catabolic process"/>
    <property type="evidence" value="ECO:0007669"/>
    <property type="project" value="UniProtKB-UniRule"/>
</dbReference>
<evidence type="ECO:0000313" key="19">
    <source>
        <dbReference type="Proteomes" id="UP000007148"/>
    </source>
</evidence>
<comment type="catalytic activity">
    <reaction evidence="1 16">
        <text>S-ubiquitinyl-[E2 ubiquitin-conjugating enzyme]-L-cysteine + [acceptor protein]-L-lysine = [E2 ubiquitin-conjugating enzyme]-L-cysteine + N(6)-ubiquitinyl-[acceptor protein]-L-lysine.</text>
        <dbReference type="EC" id="2.3.2.27"/>
    </reaction>
</comment>
<evidence type="ECO:0000256" key="9">
    <source>
        <dbReference type="ARBA" id="ARBA00022723"/>
    </source>
</evidence>
<keyword evidence="12 16" id="KW-0833">Ubl conjugation pathway</keyword>
<dbReference type="Gene3D" id="3.30.40.10">
    <property type="entry name" value="Zinc/RING finger domain, C3HC4 (zinc finger)"/>
    <property type="match status" value="1"/>
</dbReference>
<dbReference type="InterPro" id="IPR039804">
    <property type="entry name" value="RING-CH-C4HC3_LTN1"/>
</dbReference>
<evidence type="ECO:0000256" key="14">
    <source>
        <dbReference type="ARBA" id="ARBA00055150"/>
    </source>
</evidence>
<comment type="function">
    <text evidence="16">E3 ubiquitin-protein ligase. Component of the ribosome quality control complex (RQC), a ribosome-associated complex that mediates ubiquitination and extraction of incompletely synthesized nascent chains for proteasomal degradation.</text>
</comment>
<dbReference type="OrthoDB" id="6108at2759"/>
<evidence type="ECO:0000256" key="11">
    <source>
        <dbReference type="ARBA" id="ARBA00022771"/>
    </source>
</evidence>
<gene>
    <name evidence="18" type="ORF">PIIN_05107</name>
</gene>
<evidence type="ECO:0000256" key="6">
    <source>
        <dbReference type="ARBA" id="ARBA00017157"/>
    </source>
</evidence>
<dbReference type="GO" id="GO:0043023">
    <property type="term" value="F:ribosomal large subunit binding"/>
    <property type="evidence" value="ECO:0007669"/>
    <property type="project" value="TreeGrafter"/>
</dbReference>
<evidence type="ECO:0000313" key="18">
    <source>
        <dbReference type="EMBL" id="CCA71171.1"/>
    </source>
</evidence>
<keyword evidence="19" id="KW-1185">Reference proteome</keyword>
<dbReference type="Pfam" id="PF22999">
    <property type="entry name" value="LTN1_E3_ligase_6th"/>
    <property type="match status" value="1"/>
</dbReference>
<keyword evidence="13 16" id="KW-0862">Zinc</keyword>
<evidence type="ECO:0000256" key="15">
    <source>
        <dbReference type="PROSITE-ProRule" id="PRU00175"/>
    </source>
</evidence>
<name>G4TIM8_SERID</name>
<comment type="subunit">
    <text evidence="16">Component of the ribosome quality control complex (RQC).</text>
</comment>
<dbReference type="STRING" id="1109443.G4TIM8"/>
<dbReference type="SUPFAM" id="SSF57850">
    <property type="entry name" value="RING/U-box"/>
    <property type="match status" value="1"/>
</dbReference>
<comment type="pathway">
    <text evidence="3 16">Protein modification; protein ubiquitination.</text>
</comment>
<dbReference type="GO" id="GO:0005829">
    <property type="term" value="C:cytosol"/>
    <property type="evidence" value="ECO:0007669"/>
    <property type="project" value="UniProtKB-SubCell"/>
</dbReference>
<dbReference type="PANTHER" id="PTHR12389:SF0">
    <property type="entry name" value="E3 UBIQUITIN-PROTEIN LIGASE LISTERIN"/>
    <property type="match status" value="1"/>
</dbReference>